<keyword evidence="1" id="KW-0812">Transmembrane</keyword>
<feature type="transmembrane region" description="Helical" evidence="1">
    <location>
        <begin position="98"/>
        <end position="125"/>
    </location>
</feature>
<dbReference type="KEGG" id="hcr:X271_00312"/>
<dbReference type="AlphaFoldDB" id="W8GFS5"/>
<dbReference type="HOGENOM" id="CLU_803357_0_0_14"/>
<dbReference type="RefSeq" id="WP_025208715.1">
    <property type="nucleotide sequence ID" value="NZ_CP006932.1"/>
</dbReference>
<feature type="transmembrane region" description="Helical" evidence="1">
    <location>
        <begin position="319"/>
        <end position="342"/>
    </location>
</feature>
<keyword evidence="1" id="KW-1133">Transmembrane helix</keyword>
<feature type="transmembrane region" description="Helical" evidence="1">
    <location>
        <begin position="185"/>
        <end position="209"/>
    </location>
</feature>
<evidence type="ECO:0000313" key="3">
    <source>
        <dbReference type="Proteomes" id="UP000019450"/>
    </source>
</evidence>
<evidence type="ECO:0000313" key="2">
    <source>
        <dbReference type="EMBL" id="AHK22418.1"/>
    </source>
</evidence>
<dbReference type="EMBL" id="CP006932">
    <property type="protein sequence ID" value="AHK22418.1"/>
    <property type="molecule type" value="Genomic_DNA"/>
</dbReference>
<feature type="transmembrane region" description="Helical" evidence="1">
    <location>
        <begin position="53"/>
        <end position="77"/>
    </location>
</feature>
<organism evidence="2 3">
    <name type="scientific">Candidatus Hepatoplasma crinochetorum Av</name>
    <dbReference type="NCBI Taxonomy" id="1427984"/>
    <lineage>
        <taxon>Bacteria</taxon>
        <taxon>Bacillati</taxon>
        <taxon>Mycoplasmatota</taxon>
        <taxon>Mollicutes</taxon>
        <taxon>Candidatus Hepatoplasmataceae</taxon>
        <taxon>Candidatus Hepatoplasma</taxon>
    </lineage>
</organism>
<gene>
    <name evidence="2" type="ORF">X271_00312</name>
</gene>
<dbReference type="STRING" id="1427984.X271_00312"/>
<feature type="transmembrane region" description="Helical" evidence="1">
    <location>
        <begin position="157"/>
        <end position="178"/>
    </location>
</feature>
<protein>
    <submittedName>
        <fullName evidence="2">Uncharacterized protein</fullName>
    </submittedName>
</protein>
<feature type="transmembrane region" description="Helical" evidence="1">
    <location>
        <begin position="25"/>
        <end position="47"/>
    </location>
</feature>
<dbReference type="Proteomes" id="UP000019450">
    <property type="component" value="Chromosome"/>
</dbReference>
<keyword evidence="1" id="KW-0472">Membrane</keyword>
<accession>W8GFS5</accession>
<sequence length="351" mass="42583">MRKEKTSFLYYLDLNKITVFFLKKLFFSFWFYFLVILVPFLFCFSFLTQTPDFLVIDSVITFSVIFNVLLFYGILFFNFHRSHFYPLISQKFNDRKILIYFPIFLNLIIVVIFTTIIAICFFAIFESLDWLFLQTWTYNDNYYYQIKDIKDFDWGLLIYYLIITFLVTFTLAFLIQTLSNNFNTYLLFCLFIIILEILFSGTFGIVSAFDTPRFKEGTEDNLLYSYNQNTQVLTFKPYFDRNDPDFYDKRFFTDFSVYRFIQMFNPYYYLTAWGQFDIFVDFYRTTSLTLPGIDPISINPNDPSTWVKYDYIMFSFTNWLWSSYIFVPYIFVFFYGILGIIITKKVKIYHN</sequence>
<evidence type="ECO:0000256" key="1">
    <source>
        <dbReference type="SAM" id="Phobius"/>
    </source>
</evidence>
<name>W8GFS5_9MOLU</name>
<proteinExistence type="predicted"/>
<reference evidence="2 3" key="1">
    <citation type="journal article" date="2014" name="Genome Biol. Evol.">
        <title>Phylogenomics of "Candidatus Hepatoplasma crinochetorum," a Lineage of Mollicutes Associated with Noninsect Arthropods.</title>
        <authorList>
            <person name="Leclercq S."/>
            <person name="Dittmer J."/>
            <person name="Bouchon D."/>
            <person name="Cordaux R."/>
        </authorList>
    </citation>
    <scope>NUCLEOTIDE SEQUENCE [LARGE SCALE GENOMIC DNA]</scope>
    <source>
        <strain evidence="2 3">Av</strain>
    </source>
</reference>
<keyword evidence="3" id="KW-1185">Reference proteome</keyword>